<dbReference type="InterPro" id="IPR004827">
    <property type="entry name" value="bZIP"/>
</dbReference>
<dbReference type="PROSITE" id="PS00036">
    <property type="entry name" value="BZIP_BASIC"/>
    <property type="match status" value="1"/>
</dbReference>
<dbReference type="PROSITE" id="PS50217">
    <property type="entry name" value="BZIP"/>
    <property type="match status" value="1"/>
</dbReference>
<dbReference type="InterPro" id="IPR052470">
    <property type="entry name" value="ER_Stress-Reg_TF"/>
</dbReference>
<evidence type="ECO:0000256" key="7">
    <source>
        <dbReference type="SAM" id="Coils"/>
    </source>
</evidence>
<feature type="coiled-coil region" evidence="7">
    <location>
        <begin position="59"/>
        <end position="107"/>
    </location>
</feature>
<name>A0AAW2HSM0_9NEOP</name>
<dbReference type="SMART" id="SM00338">
    <property type="entry name" value="BRLZ"/>
    <property type="match status" value="1"/>
</dbReference>
<proteinExistence type="predicted"/>
<evidence type="ECO:0000256" key="1">
    <source>
        <dbReference type="ARBA" id="ARBA00022843"/>
    </source>
</evidence>
<evidence type="ECO:0000256" key="5">
    <source>
        <dbReference type="ARBA" id="ARBA00023242"/>
    </source>
</evidence>
<evidence type="ECO:0000256" key="2">
    <source>
        <dbReference type="ARBA" id="ARBA00023015"/>
    </source>
</evidence>
<dbReference type="AlphaFoldDB" id="A0AAW2HSM0"/>
<keyword evidence="2" id="KW-0805">Transcription regulation</keyword>
<accession>A0AAW2HSM0</accession>
<feature type="domain" description="BZIP" evidence="8">
    <location>
        <begin position="41"/>
        <end position="104"/>
    </location>
</feature>
<gene>
    <name evidence="9" type="ORF">PYX00_005512</name>
</gene>
<dbReference type="CDD" id="cd14691">
    <property type="entry name" value="bZIP_XBP1"/>
    <property type="match status" value="1"/>
</dbReference>
<evidence type="ECO:0000256" key="4">
    <source>
        <dbReference type="ARBA" id="ARBA00023163"/>
    </source>
</evidence>
<dbReference type="PANTHER" id="PTHR46542:SF1">
    <property type="entry name" value="X-BOX BINDING PROTEIN 1"/>
    <property type="match status" value="1"/>
</dbReference>
<sequence>MIYQDLLDTVNEDVVAVDNSYIEAEIKSGRKRMRLHQLSWEEKIQRKKLRNRIAAQTSRDRKKARMDHLEESVKQLREKNVELSSQILELQKQNESLLSTNAELQKALSMRSCTCTCLSKSTSDEADNISKKTENHFNSDSNSVGVDHLLEVPAESSNDPRQKGRKTLTQDLMLKTSWTLWKIFTLYLLTQKCWEISKTTHSLMTWKNWQQVCFEKLSNMNEEEQLQLWKNRYFLKTDQGKCWSPDEMVGKASEKLESCRSDVLNLSSTNSQTLNSVQWSTQDMLINIALDHSYAQPTSIFQFLEEYIKFKPGESSQLLTCPKIEITDVDTFQDVEMTDSLKAVEESNNFSQHLFPNFHSPKSEISSDQGYESPCSPTYSEFSGSDGLNEIFTNNFSELFPELL</sequence>
<keyword evidence="1" id="KW-0832">Ubl conjugation</keyword>
<dbReference type="Gene3D" id="1.20.5.170">
    <property type="match status" value="1"/>
</dbReference>
<protein>
    <recommendedName>
        <fullName evidence="6">X-box-binding protein 1</fullName>
    </recommendedName>
</protein>
<dbReference type="SUPFAM" id="SSF57959">
    <property type="entry name" value="Leucine zipper domain"/>
    <property type="match status" value="1"/>
</dbReference>
<comment type="caution">
    <text evidence="9">The sequence shown here is derived from an EMBL/GenBank/DDBJ whole genome shotgun (WGS) entry which is preliminary data.</text>
</comment>
<dbReference type="GO" id="GO:0000977">
    <property type="term" value="F:RNA polymerase II transcription regulatory region sequence-specific DNA binding"/>
    <property type="evidence" value="ECO:0007669"/>
    <property type="project" value="TreeGrafter"/>
</dbReference>
<keyword evidence="7" id="KW-0175">Coiled coil</keyword>
<keyword evidence="4" id="KW-0804">Transcription</keyword>
<dbReference type="PANTHER" id="PTHR46542">
    <property type="entry name" value="X-BOX BINDING PROTEIN 1"/>
    <property type="match status" value="1"/>
</dbReference>
<evidence type="ECO:0000259" key="8">
    <source>
        <dbReference type="PROSITE" id="PS50217"/>
    </source>
</evidence>
<evidence type="ECO:0000256" key="3">
    <source>
        <dbReference type="ARBA" id="ARBA00023125"/>
    </source>
</evidence>
<keyword evidence="3" id="KW-0238">DNA-binding</keyword>
<organism evidence="9">
    <name type="scientific">Menopon gallinae</name>
    <name type="common">poultry shaft louse</name>
    <dbReference type="NCBI Taxonomy" id="328185"/>
    <lineage>
        <taxon>Eukaryota</taxon>
        <taxon>Metazoa</taxon>
        <taxon>Ecdysozoa</taxon>
        <taxon>Arthropoda</taxon>
        <taxon>Hexapoda</taxon>
        <taxon>Insecta</taxon>
        <taxon>Pterygota</taxon>
        <taxon>Neoptera</taxon>
        <taxon>Paraneoptera</taxon>
        <taxon>Psocodea</taxon>
        <taxon>Troctomorpha</taxon>
        <taxon>Phthiraptera</taxon>
        <taxon>Amblycera</taxon>
        <taxon>Menoponidae</taxon>
        <taxon>Menopon</taxon>
    </lineage>
</organism>
<dbReference type="GO" id="GO:0000981">
    <property type="term" value="F:DNA-binding transcription factor activity, RNA polymerase II-specific"/>
    <property type="evidence" value="ECO:0007669"/>
    <property type="project" value="TreeGrafter"/>
</dbReference>
<dbReference type="EMBL" id="JARGDH010000003">
    <property type="protein sequence ID" value="KAL0272608.1"/>
    <property type="molecule type" value="Genomic_DNA"/>
</dbReference>
<keyword evidence="5" id="KW-0539">Nucleus</keyword>
<evidence type="ECO:0000256" key="6">
    <source>
        <dbReference type="ARBA" id="ARBA00040165"/>
    </source>
</evidence>
<reference evidence="9" key="1">
    <citation type="journal article" date="2024" name="Gigascience">
        <title>Chromosome-level genome of the poultry shaft louse Menopon gallinae provides insight into the host-switching and adaptive evolution of parasitic lice.</title>
        <authorList>
            <person name="Xu Y."/>
            <person name="Ma L."/>
            <person name="Liu S."/>
            <person name="Liang Y."/>
            <person name="Liu Q."/>
            <person name="He Z."/>
            <person name="Tian L."/>
            <person name="Duan Y."/>
            <person name="Cai W."/>
            <person name="Li H."/>
            <person name="Song F."/>
        </authorList>
    </citation>
    <scope>NUCLEOTIDE SEQUENCE</scope>
    <source>
        <strain evidence="9">Cailab_2023a</strain>
    </source>
</reference>
<evidence type="ECO:0000313" key="9">
    <source>
        <dbReference type="EMBL" id="KAL0272608.1"/>
    </source>
</evidence>
<dbReference type="GO" id="GO:0005634">
    <property type="term" value="C:nucleus"/>
    <property type="evidence" value="ECO:0007669"/>
    <property type="project" value="UniProtKB-ARBA"/>
</dbReference>
<dbReference type="Pfam" id="PF00170">
    <property type="entry name" value="bZIP_1"/>
    <property type="match status" value="1"/>
</dbReference>
<dbReference type="InterPro" id="IPR046347">
    <property type="entry name" value="bZIP_sf"/>
</dbReference>